<sequence>MVSIDSKLINFLKKKGGLASYAEIIDAGFHKAILKAVLNSGQIQKIDRGLYRLSDGSTLSSPDLVAVSIKIPKGIVCLLSALAFHEATNEIPHYVDIAIPRGAHANKMK</sequence>
<accession>X1GNF1</accession>
<dbReference type="AlphaFoldDB" id="X1GNF1"/>
<evidence type="ECO:0000313" key="1">
    <source>
        <dbReference type="EMBL" id="GAH34508.1"/>
    </source>
</evidence>
<name>X1GNF1_9ZZZZ</name>
<dbReference type="EMBL" id="BARU01011896">
    <property type="protein sequence ID" value="GAH34508.1"/>
    <property type="molecule type" value="Genomic_DNA"/>
</dbReference>
<proteinExistence type="predicted"/>
<protein>
    <recommendedName>
        <fullName evidence="2">Transcriptional regulator</fullName>
    </recommendedName>
</protein>
<reference evidence="1" key="1">
    <citation type="journal article" date="2014" name="Front. Microbiol.">
        <title>High frequency of phylogenetically diverse reductive dehalogenase-homologous genes in deep subseafloor sedimentary metagenomes.</title>
        <authorList>
            <person name="Kawai M."/>
            <person name="Futagami T."/>
            <person name="Toyoda A."/>
            <person name="Takaki Y."/>
            <person name="Nishi S."/>
            <person name="Hori S."/>
            <person name="Arai W."/>
            <person name="Tsubouchi T."/>
            <person name="Morono Y."/>
            <person name="Uchiyama I."/>
            <person name="Ito T."/>
            <person name="Fujiyama A."/>
            <person name="Inagaki F."/>
            <person name="Takami H."/>
        </authorList>
    </citation>
    <scope>NUCLEOTIDE SEQUENCE</scope>
    <source>
        <strain evidence="1">Expedition CK06-06</strain>
    </source>
</reference>
<comment type="caution">
    <text evidence="1">The sequence shown here is derived from an EMBL/GenBank/DDBJ whole genome shotgun (WGS) entry which is preliminary data.</text>
</comment>
<organism evidence="1">
    <name type="scientific">marine sediment metagenome</name>
    <dbReference type="NCBI Taxonomy" id="412755"/>
    <lineage>
        <taxon>unclassified sequences</taxon>
        <taxon>metagenomes</taxon>
        <taxon>ecological metagenomes</taxon>
    </lineage>
</organism>
<gene>
    <name evidence="1" type="ORF">S03H2_22172</name>
</gene>
<evidence type="ECO:0008006" key="2">
    <source>
        <dbReference type="Google" id="ProtNLM"/>
    </source>
</evidence>